<feature type="region of interest" description="Disordered" evidence="1">
    <location>
        <begin position="1186"/>
        <end position="1280"/>
    </location>
</feature>
<accession>A0A210PG24</accession>
<feature type="compositionally biased region" description="Polar residues" evidence="1">
    <location>
        <begin position="1327"/>
        <end position="1336"/>
    </location>
</feature>
<feature type="region of interest" description="Disordered" evidence="1">
    <location>
        <begin position="1299"/>
        <end position="1348"/>
    </location>
</feature>
<evidence type="ECO:0000256" key="2">
    <source>
        <dbReference type="SAM" id="Phobius"/>
    </source>
</evidence>
<name>A0A210PG24_MIZYE</name>
<organism evidence="3 4">
    <name type="scientific">Mizuhopecten yessoensis</name>
    <name type="common">Japanese scallop</name>
    <name type="synonym">Patinopecten yessoensis</name>
    <dbReference type="NCBI Taxonomy" id="6573"/>
    <lineage>
        <taxon>Eukaryota</taxon>
        <taxon>Metazoa</taxon>
        <taxon>Spiralia</taxon>
        <taxon>Lophotrochozoa</taxon>
        <taxon>Mollusca</taxon>
        <taxon>Bivalvia</taxon>
        <taxon>Autobranchia</taxon>
        <taxon>Pteriomorphia</taxon>
        <taxon>Pectinida</taxon>
        <taxon>Pectinoidea</taxon>
        <taxon>Pectinidae</taxon>
        <taxon>Mizuhopecten</taxon>
    </lineage>
</organism>
<feature type="compositionally biased region" description="Basic residues" evidence="1">
    <location>
        <begin position="1337"/>
        <end position="1348"/>
    </location>
</feature>
<comment type="caution">
    <text evidence="3">The sequence shown here is derived from an EMBL/GenBank/DDBJ whole genome shotgun (WGS) entry which is preliminary data.</text>
</comment>
<feature type="compositionally biased region" description="Low complexity" evidence="1">
    <location>
        <begin position="1260"/>
        <end position="1280"/>
    </location>
</feature>
<keyword evidence="4" id="KW-1185">Reference proteome</keyword>
<feature type="region of interest" description="Disordered" evidence="1">
    <location>
        <begin position="491"/>
        <end position="512"/>
    </location>
</feature>
<reference evidence="3 4" key="1">
    <citation type="journal article" date="2017" name="Nat. Ecol. Evol.">
        <title>Scallop genome provides insights into evolution of bilaterian karyotype and development.</title>
        <authorList>
            <person name="Wang S."/>
            <person name="Zhang J."/>
            <person name="Jiao W."/>
            <person name="Li J."/>
            <person name="Xun X."/>
            <person name="Sun Y."/>
            <person name="Guo X."/>
            <person name="Huan P."/>
            <person name="Dong B."/>
            <person name="Zhang L."/>
            <person name="Hu X."/>
            <person name="Sun X."/>
            <person name="Wang J."/>
            <person name="Zhao C."/>
            <person name="Wang Y."/>
            <person name="Wang D."/>
            <person name="Huang X."/>
            <person name="Wang R."/>
            <person name="Lv J."/>
            <person name="Li Y."/>
            <person name="Zhang Z."/>
            <person name="Liu B."/>
            <person name="Lu W."/>
            <person name="Hui Y."/>
            <person name="Liang J."/>
            <person name="Zhou Z."/>
            <person name="Hou R."/>
            <person name="Li X."/>
            <person name="Liu Y."/>
            <person name="Li H."/>
            <person name="Ning X."/>
            <person name="Lin Y."/>
            <person name="Zhao L."/>
            <person name="Xing Q."/>
            <person name="Dou J."/>
            <person name="Li Y."/>
            <person name="Mao J."/>
            <person name="Guo H."/>
            <person name="Dou H."/>
            <person name="Li T."/>
            <person name="Mu C."/>
            <person name="Jiang W."/>
            <person name="Fu Q."/>
            <person name="Fu X."/>
            <person name="Miao Y."/>
            <person name="Liu J."/>
            <person name="Yu Q."/>
            <person name="Li R."/>
            <person name="Liao H."/>
            <person name="Li X."/>
            <person name="Kong Y."/>
            <person name="Jiang Z."/>
            <person name="Chourrout D."/>
            <person name="Li R."/>
            <person name="Bao Z."/>
        </authorList>
    </citation>
    <scope>NUCLEOTIDE SEQUENCE [LARGE SCALE GENOMIC DNA]</scope>
    <source>
        <strain evidence="3 4">PY_sf001</strain>
    </source>
</reference>
<feature type="compositionally biased region" description="Polar residues" evidence="1">
    <location>
        <begin position="493"/>
        <end position="512"/>
    </location>
</feature>
<feature type="region of interest" description="Disordered" evidence="1">
    <location>
        <begin position="447"/>
        <end position="473"/>
    </location>
</feature>
<keyword evidence="2" id="KW-0812">Transmembrane</keyword>
<dbReference type="EMBL" id="NEDP02076727">
    <property type="protein sequence ID" value="OWF35444.1"/>
    <property type="molecule type" value="Genomic_DNA"/>
</dbReference>
<feature type="region of interest" description="Disordered" evidence="1">
    <location>
        <begin position="384"/>
        <end position="414"/>
    </location>
</feature>
<gene>
    <name evidence="3" type="ORF">KP79_PYT21519</name>
</gene>
<feature type="compositionally biased region" description="Basic residues" evidence="1">
    <location>
        <begin position="70"/>
        <end position="88"/>
    </location>
</feature>
<feature type="compositionally biased region" description="Basic and acidic residues" evidence="1">
    <location>
        <begin position="447"/>
        <end position="457"/>
    </location>
</feature>
<evidence type="ECO:0000313" key="3">
    <source>
        <dbReference type="EMBL" id="OWF35444.1"/>
    </source>
</evidence>
<feature type="compositionally biased region" description="Low complexity" evidence="1">
    <location>
        <begin position="384"/>
        <end position="393"/>
    </location>
</feature>
<dbReference type="Proteomes" id="UP000242188">
    <property type="component" value="Unassembled WGS sequence"/>
</dbReference>
<feature type="compositionally biased region" description="Basic and acidic residues" evidence="1">
    <location>
        <begin position="262"/>
        <end position="279"/>
    </location>
</feature>
<feature type="region of interest" description="Disordered" evidence="1">
    <location>
        <begin position="229"/>
        <end position="340"/>
    </location>
</feature>
<keyword evidence="2" id="KW-0472">Membrane</keyword>
<sequence length="1348" mass="139829">MQLDFRILLVIFILIFFLIYILSYFSVITILIAICLSILLPIIFGWSTGERCATKLKLPAKANSEVSLSRKGKKKSLSPHSRSRSTYHKYTHNISSDENMHRNGFSNSSFNDKKFDRSFDKWRSPVNSPGMRSPAIRVASPVAGFGLRTRKPSQLVARRHSFSVKASLDTSTSESNSRIPFLPTIKRALGLETIVSPRYTSKDDYSNYTSYPEAASPGFVPAVRLSQHDRHPLSKVRSSAVRSPNTIKIAPPDPHKLGSPRMLEKRRKDPGTDDTRKTPDMQSVLTALKEKRRKRTAGPSEDTYCTEVPTQKSKRRRQESQQSNASTSSLPPLPASLPDLSVSDYTIPRLETPSLKRAAAPEVSEWEGHASNAKRLRQEGRYNSISSSLSSSRYLERSNRSYSPRPDWSQESTAELKRAIQREINKITQEMPSDLVTSLRLQCEGVQKDHSGKENRDFPVSTTAQDPASSLSSIQRADTVMLKPSLDKEDQSFDVSTSDTSLLDQSQNKAMTPRQKVTLNKSFSVRKRQMSLYTGLNKSFSKVPKSNVVACIEDYEADREAEQRRVEQMLEDIVSNEDADKNKVKGSVLGVTNTAVSTVVISSTPSTSNTAPVTSSVNLPNLSVNPLVVSKSITTSASTPAPGKVSTTQGLGSVTAPSFNISTSASTSASSLLASSPVSLSGSGTYTTVSAAPAAMSLGIQNTTTSVASTSSNNFFAGLPSSITPSLPGTNVASVSSSKVSQSLAGSFSVGNVAASVKATINTSSDINSTLSTKFGLQAADPGTVGAAIASAVAAEYSSKAPDVLNFGAATPSTNAGVIPNFGRVTNAAAAAVQPSFGVVNSVSTTAGPPSFGGISGVVTSNVAPKVTATGNTASTTAFSNASTVNTTGFPFGVATNVTQTGRSAPAPVFGNTTQSVPTASFGTSAGPNPNFGANNFQNTTATTFGTGVPTNQPNFTPVFATPNPTTQANTFGAPSGNAPTFGSAAPTFVAPQNKPTFGNTAPQVTKAATTGGFNFGGGAAPTVNSNIFGGAVNTAVSTSGFPAAPQTTAPPAFNFGTTNQTTTSASAFNFGNTSTQTTSSSSFNFGASNLTTTAASTTFSFGGATNPKPQAIDFRGVTNENKTQAATPAFNFGASNPTTTASNFGFGATVSKASTFNFGASATTNTVGAAPAFGGAKPQTSATPVFGGSTAQSSGTFQGGMTKSGSAPAFGDTGPSFSGGPKPSNPFNTSSSTMFGGNAPPGAPQAANSGNAVFGFGATTQQPQQPQQPSGSTTGFNFSAAAGGGGASTFNFGANASSTSSFGAGSPAPGFGQAPSTPGQGMFTVGASSSATKQRTLTKAKRRGTRR</sequence>
<feature type="compositionally biased region" description="Polar residues" evidence="1">
    <location>
        <begin position="236"/>
        <end position="246"/>
    </location>
</feature>
<keyword evidence="2" id="KW-1133">Transmembrane helix</keyword>
<feature type="compositionally biased region" description="Polar residues" evidence="1">
    <location>
        <begin position="1186"/>
        <end position="1206"/>
    </location>
</feature>
<dbReference type="OrthoDB" id="6162375at2759"/>
<feature type="transmembrane region" description="Helical" evidence="2">
    <location>
        <begin position="7"/>
        <end position="40"/>
    </location>
</feature>
<dbReference type="STRING" id="6573.A0A210PG24"/>
<feature type="compositionally biased region" description="Low complexity" evidence="1">
    <location>
        <begin position="320"/>
        <end position="340"/>
    </location>
</feature>
<feature type="compositionally biased region" description="Low complexity" evidence="1">
    <location>
        <begin position="1237"/>
        <end position="1253"/>
    </location>
</feature>
<feature type="compositionally biased region" description="Polar residues" evidence="1">
    <location>
        <begin position="1226"/>
        <end position="1236"/>
    </location>
</feature>
<protein>
    <submittedName>
        <fullName evidence="3">Uncharacterized protein</fullName>
    </submittedName>
</protein>
<proteinExistence type="predicted"/>
<feature type="compositionally biased region" description="Polar residues" evidence="1">
    <location>
        <begin position="460"/>
        <end position="473"/>
    </location>
</feature>
<evidence type="ECO:0000256" key="1">
    <source>
        <dbReference type="SAM" id="MobiDB-lite"/>
    </source>
</evidence>
<evidence type="ECO:0000313" key="4">
    <source>
        <dbReference type="Proteomes" id="UP000242188"/>
    </source>
</evidence>
<feature type="region of interest" description="Disordered" evidence="1">
    <location>
        <begin position="67"/>
        <end position="88"/>
    </location>
</feature>